<sequence length="187" mass="20408">MHPWNRPRISRAFPRSRADLIGRGSTVGPASGGYVVVPCLTLRNVVPSCCCRCCGTEGPARIRDHDRSRVRWLDVLPGFGRAVFLPHTSCCAGVRGCGAGPPQTRQGRHCIRRRQRAVRTRVPAVPNCPGCSNAASRRALAFAELASCPPELGGACCPSRCSLRALYPSLRTCRTEHLRLPPPRLQF</sequence>
<name>A0A6A6NX76_9PEZI</name>
<protein>
    <submittedName>
        <fullName evidence="1">Uncharacterized protein</fullName>
    </submittedName>
</protein>
<reference evidence="1" key="1">
    <citation type="journal article" date="2020" name="Stud. Mycol.">
        <title>101 Dothideomycetes genomes: a test case for predicting lifestyles and emergence of pathogens.</title>
        <authorList>
            <person name="Haridas S."/>
            <person name="Albert R."/>
            <person name="Binder M."/>
            <person name="Bloem J."/>
            <person name="Labutti K."/>
            <person name="Salamov A."/>
            <person name="Andreopoulos B."/>
            <person name="Baker S."/>
            <person name="Barry K."/>
            <person name="Bills G."/>
            <person name="Bluhm B."/>
            <person name="Cannon C."/>
            <person name="Castanera R."/>
            <person name="Culley D."/>
            <person name="Daum C."/>
            <person name="Ezra D."/>
            <person name="Gonzalez J."/>
            <person name="Henrissat B."/>
            <person name="Kuo A."/>
            <person name="Liang C."/>
            <person name="Lipzen A."/>
            <person name="Lutzoni F."/>
            <person name="Magnuson J."/>
            <person name="Mondo S."/>
            <person name="Nolan M."/>
            <person name="Ohm R."/>
            <person name="Pangilinan J."/>
            <person name="Park H.-J."/>
            <person name="Ramirez L."/>
            <person name="Alfaro M."/>
            <person name="Sun H."/>
            <person name="Tritt A."/>
            <person name="Yoshinaga Y."/>
            <person name="Zwiers L.-H."/>
            <person name="Turgeon B."/>
            <person name="Goodwin S."/>
            <person name="Spatafora J."/>
            <person name="Crous P."/>
            <person name="Grigoriev I."/>
        </authorList>
    </citation>
    <scope>NUCLEOTIDE SEQUENCE</scope>
    <source>
        <strain evidence="1">ATCC 16933</strain>
    </source>
</reference>
<keyword evidence="2" id="KW-1185">Reference proteome</keyword>
<gene>
    <name evidence="1" type="ORF">BDY21DRAFT_346983</name>
</gene>
<dbReference type="EMBL" id="MU001683">
    <property type="protein sequence ID" value="KAF2456395.1"/>
    <property type="molecule type" value="Genomic_DNA"/>
</dbReference>
<evidence type="ECO:0000313" key="2">
    <source>
        <dbReference type="Proteomes" id="UP000799766"/>
    </source>
</evidence>
<proteinExistence type="predicted"/>
<accession>A0A6A6NX76</accession>
<dbReference type="AlphaFoldDB" id="A0A6A6NX76"/>
<organism evidence="1 2">
    <name type="scientific">Lineolata rhizophorae</name>
    <dbReference type="NCBI Taxonomy" id="578093"/>
    <lineage>
        <taxon>Eukaryota</taxon>
        <taxon>Fungi</taxon>
        <taxon>Dikarya</taxon>
        <taxon>Ascomycota</taxon>
        <taxon>Pezizomycotina</taxon>
        <taxon>Dothideomycetes</taxon>
        <taxon>Dothideomycetes incertae sedis</taxon>
        <taxon>Lineolatales</taxon>
        <taxon>Lineolataceae</taxon>
        <taxon>Lineolata</taxon>
    </lineage>
</organism>
<evidence type="ECO:0000313" key="1">
    <source>
        <dbReference type="EMBL" id="KAF2456395.1"/>
    </source>
</evidence>
<dbReference type="Proteomes" id="UP000799766">
    <property type="component" value="Unassembled WGS sequence"/>
</dbReference>